<feature type="compositionally biased region" description="Pro residues" evidence="1">
    <location>
        <begin position="30"/>
        <end position="39"/>
    </location>
</feature>
<evidence type="ECO:0000256" key="1">
    <source>
        <dbReference type="SAM" id="MobiDB-lite"/>
    </source>
</evidence>
<protein>
    <recommendedName>
        <fullName evidence="4">Serine/threonine protein kinase</fullName>
    </recommendedName>
</protein>
<feature type="region of interest" description="Disordered" evidence="1">
    <location>
        <begin position="21"/>
        <end position="78"/>
    </location>
</feature>
<gene>
    <name evidence="2" type="ORF">ACFFRH_28690</name>
</gene>
<feature type="compositionally biased region" description="Basic and acidic residues" evidence="1">
    <location>
        <begin position="63"/>
        <end position="78"/>
    </location>
</feature>
<evidence type="ECO:0000313" key="2">
    <source>
        <dbReference type="EMBL" id="MFB9679478.1"/>
    </source>
</evidence>
<sequence length="78" mass="7713">MFAGLAGLGLAVAGFVAGRRDPASMSAAPPTSPPAPEAGPAPGGKVRNEISGGTFHGPVMQGRDFELTGKPEPGDETP</sequence>
<name>A0ABV5TK35_9ACTN</name>
<evidence type="ECO:0000313" key="3">
    <source>
        <dbReference type="Proteomes" id="UP001589610"/>
    </source>
</evidence>
<dbReference type="RefSeq" id="WP_386160892.1">
    <property type="nucleotide sequence ID" value="NZ_JBHMBS010000016.1"/>
</dbReference>
<dbReference type="Proteomes" id="UP001589610">
    <property type="component" value="Unassembled WGS sequence"/>
</dbReference>
<accession>A0ABV5TK35</accession>
<keyword evidence="3" id="KW-1185">Reference proteome</keyword>
<comment type="caution">
    <text evidence="2">The sequence shown here is derived from an EMBL/GenBank/DDBJ whole genome shotgun (WGS) entry which is preliminary data.</text>
</comment>
<evidence type="ECO:0008006" key="4">
    <source>
        <dbReference type="Google" id="ProtNLM"/>
    </source>
</evidence>
<proteinExistence type="predicted"/>
<organism evidence="2 3">
    <name type="scientific">Streptosporangium vulgare</name>
    <dbReference type="NCBI Taxonomy" id="46190"/>
    <lineage>
        <taxon>Bacteria</taxon>
        <taxon>Bacillati</taxon>
        <taxon>Actinomycetota</taxon>
        <taxon>Actinomycetes</taxon>
        <taxon>Streptosporangiales</taxon>
        <taxon>Streptosporangiaceae</taxon>
        <taxon>Streptosporangium</taxon>
    </lineage>
</organism>
<dbReference type="EMBL" id="JBHMBS010000016">
    <property type="protein sequence ID" value="MFB9679478.1"/>
    <property type="molecule type" value="Genomic_DNA"/>
</dbReference>
<reference evidence="2 3" key="1">
    <citation type="submission" date="2024-09" db="EMBL/GenBank/DDBJ databases">
        <authorList>
            <person name="Sun Q."/>
            <person name="Mori K."/>
        </authorList>
    </citation>
    <scope>NUCLEOTIDE SEQUENCE [LARGE SCALE GENOMIC DNA]</scope>
    <source>
        <strain evidence="2 3">JCM 3028</strain>
    </source>
</reference>